<dbReference type="GO" id="GO:0016779">
    <property type="term" value="F:nucleotidyltransferase activity"/>
    <property type="evidence" value="ECO:0007669"/>
    <property type="project" value="UniProtKB-KW"/>
</dbReference>
<sequence>MLSWIQISAEFQRLMLIVACILIVASCVAYVLRWKVALGQPHAVIDNLIARINAWWVMAFILLACAILGRYAILLLFSVISAVALTEYIALLYKRRGDYWSIRLALYAVIPMQYYLISIDWYGMYMIFIPIYIFFLTPILTLFTADSVRFLERTAKFQWGLMICVFFISHVAAITTLKLNGFTNNIQLVAFLILIVQGSDVLQYIWGKICGKHAIAPKLSPSKTWEGFIGGVLSATLLGAACYWLTPFTPVQAALMSFILCIMGFFGGLVMSAIKRDSGIKDWGNLIEGHGGMLDRLDSIIFSAPVFFHLTRYFWS</sequence>
<proteinExistence type="predicted"/>
<dbReference type="PANTHER" id="PTHR43535:SF1">
    <property type="entry name" value="PHOSPHATIDATE CYTIDYLYLTRANSFERASE"/>
    <property type="match status" value="1"/>
</dbReference>
<dbReference type="OrthoDB" id="9799199at2"/>
<reference evidence="2 3" key="1">
    <citation type="submission" date="2019-03" db="EMBL/GenBank/DDBJ databases">
        <title>Genomic Encyclopedia of Type Strains, Phase IV (KMG-IV): sequencing the most valuable type-strain genomes for metagenomic binning, comparative biology and taxonomic classification.</title>
        <authorList>
            <person name="Goeker M."/>
        </authorList>
    </citation>
    <scope>NUCLEOTIDE SEQUENCE [LARGE SCALE GENOMIC DNA]</scope>
    <source>
        <strain evidence="2 3">DSM 102852</strain>
    </source>
</reference>
<keyword evidence="1" id="KW-0472">Membrane</keyword>
<keyword evidence="2" id="KW-0808">Transferase</keyword>
<accession>A0A4V3DK82</accession>
<organism evidence="2 3">
    <name type="scientific">Hydromonas duriensis</name>
    <dbReference type="NCBI Taxonomy" id="1527608"/>
    <lineage>
        <taxon>Bacteria</taxon>
        <taxon>Pseudomonadati</taxon>
        <taxon>Pseudomonadota</taxon>
        <taxon>Betaproteobacteria</taxon>
        <taxon>Burkholderiales</taxon>
        <taxon>Burkholderiaceae</taxon>
        <taxon>Hydromonas</taxon>
    </lineage>
</organism>
<dbReference type="PANTHER" id="PTHR43535">
    <property type="entry name" value="PHOSPHATIDATE CYTIDYLYLTRANSFERASE"/>
    <property type="match status" value="1"/>
</dbReference>
<dbReference type="RefSeq" id="WP_133618769.1">
    <property type="nucleotide sequence ID" value="NZ_SNZE01000001.1"/>
</dbReference>
<dbReference type="EMBL" id="SNZE01000001">
    <property type="protein sequence ID" value="TDR33080.1"/>
    <property type="molecule type" value="Genomic_DNA"/>
</dbReference>
<evidence type="ECO:0000256" key="1">
    <source>
        <dbReference type="SAM" id="Phobius"/>
    </source>
</evidence>
<dbReference type="AlphaFoldDB" id="A0A4V3DK82"/>
<evidence type="ECO:0000313" key="3">
    <source>
        <dbReference type="Proteomes" id="UP000294480"/>
    </source>
</evidence>
<feature type="transmembrane region" description="Helical" evidence="1">
    <location>
        <begin position="52"/>
        <end position="69"/>
    </location>
</feature>
<keyword evidence="1" id="KW-0812">Transmembrane</keyword>
<feature type="transmembrane region" description="Helical" evidence="1">
    <location>
        <begin position="252"/>
        <end position="274"/>
    </location>
</feature>
<gene>
    <name evidence="2" type="ORF">DFR44_101130</name>
</gene>
<feature type="transmembrane region" description="Helical" evidence="1">
    <location>
        <begin position="123"/>
        <end position="145"/>
    </location>
</feature>
<dbReference type="GO" id="GO:0005886">
    <property type="term" value="C:plasma membrane"/>
    <property type="evidence" value="ECO:0007669"/>
    <property type="project" value="TreeGrafter"/>
</dbReference>
<keyword evidence="2" id="KW-0548">Nucleotidyltransferase</keyword>
<evidence type="ECO:0000313" key="2">
    <source>
        <dbReference type="EMBL" id="TDR33080.1"/>
    </source>
</evidence>
<feature type="transmembrane region" description="Helical" evidence="1">
    <location>
        <begin position="75"/>
        <end position="93"/>
    </location>
</feature>
<dbReference type="Proteomes" id="UP000294480">
    <property type="component" value="Unassembled WGS sequence"/>
</dbReference>
<dbReference type="GO" id="GO:0009273">
    <property type="term" value="P:peptidoglycan-based cell wall biogenesis"/>
    <property type="evidence" value="ECO:0007669"/>
    <property type="project" value="TreeGrafter"/>
</dbReference>
<dbReference type="Pfam" id="PF01148">
    <property type="entry name" value="CTP_transf_1"/>
    <property type="match status" value="1"/>
</dbReference>
<keyword evidence="3" id="KW-1185">Reference proteome</keyword>
<name>A0A4V3DK82_9BURK</name>
<feature type="transmembrane region" description="Helical" evidence="1">
    <location>
        <begin position="227"/>
        <end position="246"/>
    </location>
</feature>
<protein>
    <submittedName>
        <fullName evidence="2">Phosphatidate cytidylyltransferase</fullName>
    </submittedName>
</protein>
<feature type="transmembrane region" description="Helical" evidence="1">
    <location>
        <begin position="186"/>
        <end position="206"/>
    </location>
</feature>
<keyword evidence="1" id="KW-1133">Transmembrane helix</keyword>
<feature type="transmembrane region" description="Helical" evidence="1">
    <location>
        <begin position="100"/>
        <end position="117"/>
    </location>
</feature>
<feature type="transmembrane region" description="Helical" evidence="1">
    <location>
        <begin position="12"/>
        <end position="32"/>
    </location>
</feature>
<feature type="transmembrane region" description="Helical" evidence="1">
    <location>
        <begin position="157"/>
        <end position="174"/>
    </location>
</feature>
<comment type="caution">
    <text evidence="2">The sequence shown here is derived from an EMBL/GenBank/DDBJ whole genome shotgun (WGS) entry which is preliminary data.</text>
</comment>